<evidence type="ECO:0000313" key="2">
    <source>
        <dbReference type="EMBL" id="MBW73088.1"/>
    </source>
</evidence>
<dbReference type="EMBL" id="GGFL01008910">
    <property type="protein sequence ID" value="MBW73088.1"/>
    <property type="molecule type" value="Transcribed_RNA"/>
</dbReference>
<protein>
    <submittedName>
        <fullName evidence="2">Putative secreted protein</fullName>
    </submittedName>
</protein>
<feature type="signal peptide" evidence="1">
    <location>
        <begin position="1"/>
        <end position="19"/>
    </location>
</feature>
<accession>A0A2M4D7P1</accession>
<organism evidence="2">
    <name type="scientific">Anopheles darlingi</name>
    <name type="common">Mosquito</name>
    <dbReference type="NCBI Taxonomy" id="43151"/>
    <lineage>
        <taxon>Eukaryota</taxon>
        <taxon>Metazoa</taxon>
        <taxon>Ecdysozoa</taxon>
        <taxon>Arthropoda</taxon>
        <taxon>Hexapoda</taxon>
        <taxon>Insecta</taxon>
        <taxon>Pterygota</taxon>
        <taxon>Neoptera</taxon>
        <taxon>Endopterygota</taxon>
        <taxon>Diptera</taxon>
        <taxon>Nematocera</taxon>
        <taxon>Culicoidea</taxon>
        <taxon>Culicidae</taxon>
        <taxon>Anophelinae</taxon>
        <taxon>Anopheles</taxon>
    </lineage>
</organism>
<name>A0A2M4D7P1_ANODA</name>
<dbReference type="AlphaFoldDB" id="A0A2M4D7P1"/>
<sequence length="118" mass="13136">MLLLLMLLLLLLLDHPGTPFITAPIIDISRGRPLPELVMNHARDLSIALSLIDIEPNQEQHAAVRKEASRGDTRDRGIKIYLCNDGSSTESSSRWMAKVVVRRSIIPSDKANGECYCL</sequence>
<keyword evidence="1" id="KW-0732">Signal</keyword>
<reference evidence="2" key="1">
    <citation type="submission" date="2018-01" db="EMBL/GenBank/DDBJ databases">
        <title>An insight into the sialome of Amazonian anophelines.</title>
        <authorList>
            <person name="Ribeiro J.M."/>
            <person name="Scarpassa V."/>
            <person name="Calvo E."/>
        </authorList>
    </citation>
    <scope>NUCLEOTIDE SEQUENCE</scope>
</reference>
<evidence type="ECO:0000256" key="1">
    <source>
        <dbReference type="SAM" id="SignalP"/>
    </source>
</evidence>
<proteinExistence type="predicted"/>
<feature type="chain" id="PRO_5014695224" evidence="1">
    <location>
        <begin position="20"/>
        <end position="118"/>
    </location>
</feature>